<dbReference type="PANTHER" id="PTHR22726">
    <property type="entry name" value="METALLOENDOPEPTIDASE OMA1"/>
    <property type="match status" value="1"/>
</dbReference>
<dbReference type="InterPro" id="IPR051156">
    <property type="entry name" value="Mito/Outer_Membr_Metalloprot"/>
</dbReference>
<dbReference type="GO" id="GO:0006515">
    <property type="term" value="P:protein quality control for misfolded or incompletely synthesized proteins"/>
    <property type="evidence" value="ECO:0007669"/>
    <property type="project" value="TreeGrafter"/>
</dbReference>
<protein>
    <recommendedName>
        <fullName evidence="8">Peptidase M48 domain-containing protein</fullName>
    </recommendedName>
</protein>
<comment type="cofactor">
    <cofactor evidence="6">
        <name>Zn(2+)</name>
        <dbReference type="ChEBI" id="CHEBI:29105"/>
    </cofactor>
    <text evidence="6">Binds 1 zinc ion per subunit.</text>
</comment>
<evidence type="ECO:0000256" key="5">
    <source>
        <dbReference type="ARBA" id="ARBA00023049"/>
    </source>
</evidence>
<feature type="transmembrane region" description="Helical" evidence="7">
    <location>
        <begin position="82"/>
        <end position="99"/>
    </location>
</feature>
<dbReference type="CDD" id="cd07331">
    <property type="entry name" value="M48C_Oma1_like"/>
    <property type="match status" value="1"/>
</dbReference>
<keyword evidence="7" id="KW-0472">Membrane</keyword>
<dbReference type="GeneID" id="40748130"/>
<keyword evidence="4 6" id="KW-0862">Zinc</keyword>
<organism evidence="9 10">
    <name type="scientific">Aureobasidium pullulans EXF-150</name>
    <dbReference type="NCBI Taxonomy" id="1043002"/>
    <lineage>
        <taxon>Eukaryota</taxon>
        <taxon>Fungi</taxon>
        <taxon>Dikarya</taxon>
        <taxon>Ascomycota</taxon>
        <taxon>Pezizomycotina</taxon>
        <taxon>Dothideomycetes</taxon>
        <taxon>Dothideomycetidae</taxon>
        <taxon>Dothideales</taxon>
        <taxon>Saccotheciaceae</taxon>
        <taxon>Aureobasidium</taxon>
    </lineage>
</organism>
<dbReference type="GO" id="GO:0034982">
    <property type="term" value="P:mitochondrial protein processing"/>
    <property type="evidence" value="ECO:0007669"/>
    <property type="project" value="TreeGrafter"/>
</dbReference>
<comment type="similarity">
    <text evidence="6">Belongs to the peptidase M48 family.</text>
</comment>
<dbReference type="GO" id="GO:0005743">
    <property type="term" value="C:mitochondrial inner membrane"/>
    <property type="evidence" value="ECO:0007669"/>
    <property type="project" value="TreeGrafter"/>
</dbReference>
<evidence type="ECO:0000256" key="6">
    <source>
        <dbReference type="RuleBase" id="RU003983"/>
    </source>
</evidence>
<sequence>MATARTIHTTRAFFSTNPILRAPPRQTIFSQLRNGGASKSWQWQRQQSRTYANGFRRGGGYQYNRFQQVGGLMKRWTDRRTFYYEVGGLSGLCGAFYIYNLEVVPVSGRRRFNIISAASEQQSGEELYQQVMSEYQDRILPPSHPQHKLVQRVLNRLIPHSGLPTETNNWEVHVIKDEQKNAFVIPGGKVFVFSGILDVCQGEQGLAAVLGHEIAHNVAHHSAERMSSYFIFLPVAIVASLWLGLGDVGNVFTRMVVDLVFLRPGSRKQESEADYIGLMMMSQACYDPSAAVGLWSRMHDAEEGAPPQFLSTHPSSHNRMEKIQSWLGDAEMKREQSGCGQIADHANQFRDTFGFRW</sequence>
<keyword evidence="7" id="KW-1133">Transmembrane helix</keyword>
<evidence type="ECO:0000256" key="3">
    <source>
        <dbReference type="ARBA" id="ARBA00022801"/>
    </source>
</evidence>
<evidence type="ECO:0000256" key="2">
    <source>
        <dbReference type="ARBA" id="ARBA00022723"/>
    </source>
</evidence>
<keyword evidence="5 6" id="KW-0482">Metalloprotease</keyword>
<evidence type="ECO:0000256" key="7">
    <source>
        <dbReference type="SAM" id="Phobius"/>
    </source>
</evidence>
<dbReference type="PANTHER" id="PTHR22726:SF1">
    <property type="entry name" value="METALLOENDOPEPTIDASE OMA1, MITOCHONDRIAL"/>
    <property type="match status" value="1"/>
</dbReference>
<evidence type="ECO:0000259" key="8">
    <source>
        <dbReference type="Pfam" id="PF01435"/>
    </source>
</evidence>
<evidence type="ECO:0000313" key="10">
    <source>
        <dbReference type="Proteomes" id="UP000030706"/>
    </source>
</evidence>
<gene>
    <name evidence="9" type="ORF">M438DRAFT_347121</name>
</gene>
<dbReference type="STRING" id="1043002.A0A074XGQ0"/>
<dbReference type="Pfam" id="PF01435">
    <property type="entry name" value="Peptidase_M48"/>
    <property type="match status" value="1"/>
</dbReference>
<dbReference type="GO" id="GO:0046872">
    <property type="term" value="F:metal ion binding"/>
    <property type="evidence" value="ECO:0007669"/>
    <property type="project" value="UniProtKB-KW"/>
</dbReference>
<evidence type="ECO:0000256" key="4">
    <source>
        <dbReference type="ARBA" id="ARBA00022833"/>
    </source>
</evidence>
<proteinExistence type="inferred from homology"/>
<dbReference type="InterPro" id="IPR001915">
    <property type="entry name" value="Peptidase_M48"/>
</dbReference>
<dbReference type="HOGENOM" id="CLU_029002_1_0_1"/>
<keyword evidence="2" id="KW-0479">Metal-binding</keyword>
<reference evidence="9 10" key="1">
    <citation type="journal article" date="2014" name="BMC Genomics">
        <title>Genome sequencing of four Aureobasidium pullulans varieties: biotechnological potential, stress tolerance, and description of new species.</title>
        <authorList>
            <person name="Gostin Ar C."/>
            <person name="Ohm R.A."/>
            <person name="Kogej T."/>
            <person name="Sonjak S."/>
            <person name="Turk M."/>
            <person name="Zajc J."/>
            <person name="Zalar P."/>
            <person name="Grube M."/>
            <person name="Sun H."/>
            <person name="Han J."/>
            <person name="Sharma A."/>
            <person name="Chiniquy J."/>
            <person name="Ngan C.Y."/>
            <person name="Lipzen A."/>
            <person name="Barry K."/>
            <person name="Grigoriev I.V."/>
            <person name="Gunde-Cimerman N."/>
        </authorList>
    </citation>
    <scope>NUCLEOTIDE SEQUENCE [LARGE SCALE GENOMIC DNA]</scope>
    <source>
        <strain evidence="9 10">EXF-150</strain>
    </source>
</reference>
<evidence type="ECO:0000313" key="9">
    <source>
        <dbReference type="EMBL" id="KEQ82904.1"/>
    </source>
</evidence>
<dbReference type="GO" id="GO:0004222">
    <property type="term" value="F:metalloendopeptidase activity"/>
    <property type="evidence" value="ECO:0007669"/>
    <property type="project" value="InterPro"/>
</dbReference>
<feature type="domain" description="Peptidase M48" evidence="8">
    <location>
        <begin position="148"/>
        <end position="326"/>
    </location>
</feature>
<keyword evidence="10" id="KW-1185">Reference proteome</keyword>
<dbReference type="Gene3D" id="3.30.2010.10">
    <property type="entry name" value="Metalloproteases ('zincins'), catalytic domain"/>
    <property type="match status" value="1"/>
</dbReference>
<dbReference type="EMBL" id="KL584986">
    <property type="protein sequence ID" value="KEQ82904.1"/>
    <property type="molecule type" value="Genomic_DNA"/>
</dbReference>
<dbReference type="RefSeq" id="XP_029759091.1">
    <property type="nucleotide sequence ID" value="XM_029905824.1"/>
</dbReference>
<name>A0A074XGQ0_AURPU</name>
<dbReference type="AlphaFoldDB" id="A0A074XGQ0"/>
<dbReference type="OrthoDB" id="7464992at2759"/>
<keyword evidence="1 6" id="KW-0645">Protease</keyword>
<keyword evidence="3 6" id="KW-0378">Hydrolase</keyword>
<keyword evidence="7" id="KW-0812">Transmembrane</keyword>
<evidence type="ECO:0000256" key="1">
    <source>
        <dbReference type="ARBA" id="ARBA00022670"/>
    </source>
</evidence>
<accession>A0A074XGQ0</accession>
<dbReference type="Proteomes" id="UP000030706">
    <property type="component" value="Unassembled WGS sequence"/>
</dbReference>